<evidence type="ECO:0000256" key="5">
    <source>
        <dbReference type="HAMAP-Rule" id="MF_00200"/>
    </source>
</evidence>
<dbReference type="NCBIfam" id="NF003246">
    <property type="entry name" value="PRK04204.1-2"/>
    <property type="match status" value="1"/>
</dbReference>
<gene>
    <name evidence="5 9" type="primary">rtcA</name>
    <name evidence="9" type="ORF">LC1Nh_0089</name>
</gene>
<dbReference type="HAMAP" id="MF_00200">
    <property type="entry name" value="RTC"/>
    <property type="match status" value="1"/>
</dbReference>
<evidence type="ECO:0000256" key="6">
    <source>
        <dbReference type="NCBIfam" id="TIGR03399"/>
    </source>
</evidence>
<keyword evidence="3 5" id="KW-0436">Ligase</keyword>
<comment type="catalytic activity">
    <reaction evidence="5">
        <text>a 3'-end 3'-phospho-ribonucleotide-RNA + ATP = a 3'-end 2',3'-cyclophospho-ribonucleotide-RNA + AMP + diphosphate</text>
        <dbReference type="Rhea" id="RHEA:23976"/>
        <dbReference type="Rhea" id="RHEA-COMP:10463"/>
        <dbReference type="Rhea" id="RHEA-COMP:10464"/>
        <dbReference type="ChEBI" id="CHEBI:30616"/>
        <dbReference type="ChEBI" id="CHEBI:33019"/>
        <dbReference type="ChEBI" id="CHEBI:83062"/>
        <dbReference type="ChEBI" id="CHEBI:83064"/>
        <dbReference type="ChEBI" id="CHEBI:456215"/>
        <dbReference type="EC" id="6.5.1.4"/>
    </reaction>
</comment>
<name>A0A5Q0UEN2_9ARCH</name>
<dbReference type="EC" id="6.5.1.4" evidence="5 6"/>
<accession>A0A5Q0UEN2</accession>
<dbReference type="InterPro" id="IPR037136">
    <property type="entry name" value="RNA3'_phos_cyclase_dom_sf"/>
</dbReference>
<dbReference type="InterPro" id="IPR000228">
    <property type="entry name" value="RNA3'_term_phos_cyc"/>
</dbReference>
<evidence type="ECO:0000256" key="3">
    <source>
        <dbReference type="ARBA" id="ARBA00022598"/>
    </source>
</evidence>
<keyword evidence="5" id="KW-0963">Cytoplasm</keyword>
<keyword evidence="10" id="KW-1185">Reference proteome</keyword>
<evidence type="ECO:0000259" key="7">
    <source>
        <dbReference type="Pfam" id="PF01137"/>
    </source>
</evidence>
<feature type="active site" description="Tele-AMP-histidine intermediate" evidence="5">
    <location>
        <position position="308"/>
    </location>
</feature>
<keyword evidence="4 5" id="KW-0547">Nucleotide-binding</keyword>
<dbReference type="PANTHER" id="PTHR11096">
    <property type="entry name" value="RNA 3' TERMINAL PHOSPHATE CYCLASE"/>
    <property type="match status" value="1"/>
</dbReference>
<dbReference type="Proteomes" id="UP000377803">
    <property type="component" value="Chromosome"/>
</dbReference>
<dbReference type="OrthoDB" id="7994at2157"/>
<evidence type="ECO:0000256" key="1">
    <source>
        <dbReference type="ARBA" id="ARBA00009206"/>
    </source>
</evidence>
<dbReference type="EMBL" id="CP040089">
    <property type="protein sequence ID" value="QGA79997.1"/>
    <property type="molecule type" value="Genomic_DNA"/>
</dbReference>
<organism evidence="9 10">
    <name type="scientific">Candidatus Nanohalobium constans</name>
    <dbReference type="NCBI Taxonomy" id="2565781"/>
    <lineage>
        <taxon>Archaea</taxon>
        <taxon>Candidatus Nanohalarchaeota</taxon>
        <taxon>Candidatus Nanohalobia</taxon>
        <taxon>Candidatus Nanohalobiales</taxon>
        <taxon>Candidatus Nanohalobiaceae</taxon>
        <taxon>Candidatus Nanohalobium</taxon>
    </lineage>
</organism>
<evidence type="ECO:0000256" key="4">
    <source>
        <dbReference type="ARBA" id="ARBA00022741"/>
    </source>
</evidence>
<comment type="function">
    <text evidence="5">Catalyzes the conversion of 3'-phosphate to a 2',3'-cyclic phosphodiester at the end of RNA. The mechanism of action of the enzyme occurs in 3 steps: (A) adenylation of the enzyme by ATP; (B) transfer of adenylate to an RNA-N3'P to produce RNA-N3'PP5'A; (C) and attack of the adjacent 2'-hydroxyl on the 3'-phosphorus in the diester linkage to produce the cyclic end product. The biological role of this enzyme is unknown but it is likely to function in some aspects of cellular RNA processing.</text>
</comment>
<proteinExistence type="inferred from homology"/>
<feature type="binding site" evidence="5">
    <location>
        <begin position="284"/>
        <end position="288"/>
    </location>
    <ligand>
        <name>ATP</name>
        <dbReference type="ChEBI" id="CHEBI:30616"/>
    </ligand>
</feature>
<keyword evidence="5" id="KW-0067">ATP-binding</keyword>
<dbReference type="GO" id="GO:0005737">
    <property type="term" value="C:cytoplasm"/>
    <property type="evidence" value="ECO:0007669"/>
    <property type="project" value="UniProtKB-SubCell"/>
</dbReference>
<dbReference type="GO" id="GO:0003963">
    <property type="term" value="F:RNA-3'-phosphate cyclase activity"/>
    <property type="evidence" value="ECO:0007669"/>
    <property type="project" value="UniProtKB-UniRule"/>
</dbReference>
<reference evidence="10" key="1">
    <citation type="submission" date="2019-05" db="EMBL/GenBank/DDBJ databases">
        <title>Candidatus Nanohalobium constans, a novel model system to study the DPANN nano-sized archaea: genomic and physiological characterization of a nanoarchaeon co-cultured with its chitinotrophic host.</title>
        <authorList>
            <person name="La Cono V."/>
            <person name="Arcadi E."/>
            <person name="Crisafi F."/>
            <person name="Denaro R."/>
            <person name="La Spada G."/>
            <person name="Messina E."/>
            <person name="Smedile F."/>
            <person name="Toshchakov S.V."/>
            <person name="Shevchenko M.A."/>
            <person name="Golyshin P.N."/>
            <person name="Golyshina O.V."/>
            <person name="Ferrer M."/>
            <person name="Rohde M."/>
            <person name="Mushegian A."/>
            <person name="Sorokin D.Y."/>
            <person name="Giuliano L."/>
            <person name="Yakimov M.M."/>
        </authorList>
    </citation>
    <scope>NUCLEOTIDE SEQUENCE [LARGE SCALE GENOMIC DNA]</scope>
    <source>
        <strain evidence="10">LC1Nh</strain>
    </source>
</reference>
<dbReference type="AlphaFoldDB" id="A0A5Q0UEN2"/>
<dbReference type="Pfam" id="PF01137">
    <property type="entry name" value="RTC"/>
    <property type="match status" value="1"/>
</dbReference>
<feature type="domain" description="RNA 3'-terminal phosphate cyclase insert" evidence="8">
    <location>
        <begin position="178"/>
        <end position="274"/>
    </location>
</feature>
<dbReference type="Pfam" id="PF05189">
    <property type="entry name" value="RTC_insert"/>
    <property type="match status" value="1"/>
</dbReference>
<evidence type="ECO:0000259" key="8">
    <source>
        <dbReference type="Pfam" id="PF05189"/>
    </source>
</evidence>
<evidence type="ECO:0000313" key="10">
    <source>
        <dbReference type="Proteomes" id="UP000377803"/>
    </source>
</evidence>
<dbReference type="InterPro" id="IPR017770">
    <property type="entry name" value="RNA3'_term_phos_cyc_type_1"/>
</dbReference>
<dbReference type="GO" id="GO:0005524">
    <property type="term" value="F:ATP binding"/>
    <property type="evidence" value="ECO:0007669"/>
    <property type="project" value="UniProtKB-KW"/>
</dbReference>
<dbReference type="Gene3D" id="3.65.10.20">
    <property type="entry name" value="RNA 3'-terminal phosphate cyclase domain"/>
    <property type="match status" value="1"/>
</dbReference>
<dbReference type="GO" id="GO:0006396">
    <property type="term" value="P:RNA processing"/>
    <property type="evidence" value="ECO:0007669"/>
    <property type="project" value="UniProtKB-UniRule"/>
</dbReference>
<dbReference type="PANTHER" id="PTHR11096:SF0">
    <property type="entry name" value="RNA 3'-TERMINAL PHOSPHATE CYCLASE"/>
    <property type="match status" value="1"/>
</dbReference>
<evidence type="ECO:0000256" key="2">
    <source>
        <dbReference type="ARBA" id="ARBA00021428"/>
    </source>
</evidence>
<dbReference type="NCBIfam" id="TIGR03399">
    <property type="entry name" value="RNA_3prim_cycl"/>
    <property type="match status" value="1"/>
</dbReference>
<comment type="subcellular location">
    <subcellularLocation>
        <location evidence="5">Cytoplasm</location>
    </subcellularLocation>
</comment>
<dbReference type="InterPro" id="IPR023797">
    <property type="entry name" value="RNA3'_phos_cyclase_dom"/>
</dbReference>
<dbReference type="GeneID" id="42364469"/>
<dbReference type="InterPro" id="IPR013792">
    <property type="entry name" value="RNA3'P_cycl/enolpyr_Trfase_a/b"/>
</dbReference>
<evidence type="ECO:0000313" key="9">
    <source>
        <dbReference type="EMBL" id="QGA79997.1"/>
    </source>
</evidence>
<dbReference type="SUPFAM" id="SSF52913">
    <property type="entry name" value="RNA 3'-terminal phosphate cyclase, RPTC, insert domain"/>
    <property type="match status" value="1"/>
</dbReference>
<feature type="domain" description="RNA 3'-terminal phosphate cyclase" evidence="7">
    <location>
        <begin position="8"/>
        <end position="319"/>
    </location>
</feature>
<feature type="binding site" evidence="5">
    <location>
        <position position="98"/>
    </location>
    <ligand>
        <name>ATP</name>
        <dbReference type="ChEBI" id="CHEBI:30616"/>
    </ligand>
</feature>
<dbReference type="InterPro" id="IPR013791">
    <property type="entry name" value="RNA3'-term_phos_cycl_insert"/>
</dbReference>
<dbReference type="SUPFAM" id="SSF55205">
    <property type="entry name" value="EPT/RTPC-like"/>
    <property type="match status" value="1"/>
</dbReference>
<comment type="similarity">
    <text evidence="1 5">Belongs to the RNA 3'-terminal cyclase family. Type 1 subfamily.</text>
</comment>
<dbReference type="RefSeq" id="WP_153549734.1">
    <property type="nucleotide sequence ID" value="NZ_CP040089.1"/>
</dbReference>
<dbReference type="Gene3D" id="3.30.360.20">
    <property type="entry name" value="RNA 3'-terminal phosphate cyclase, insert domain"/>
    <property type="match status" value="1"/>
</dbReference>
<protein>
    <recommendedName>
        <fullName evidence="2 5">RNA 3'-terminal phosphate cyclase</fullName>
        <shortName evidence="5">RNA cyclase</shortName>
        <shortName evidence="5">RNA-3'-phosphate cyclase</shortName>
        <ecNumber evidence="5 6">6.5.1.4</ecNumber>
    </recommendedName>
</protein>
<dbReference type="KEGG" id="ncon:LC1Nh_0089"/>
<dbReference type="PIRSF" id="PIRSF005378">
    <property type="entry name" value="RNA3'_term_phos_cycl_euk"/>
    <property type="match status" value="1"/>
</dbReference>
<sequence>MIEIDGRKGGGQMLRTALTLSAVTGENFELENIRGSRSNPGLKNQHLECVKTAGRLCDAKLEGDQKGSERIVFKPGNIRNESFTSNIGTAGSITLLFDTVLPVTTQFSDSFRFTAKGGTDVKWSPTFNYFKHVKLPLLRKHGLVADIELGETGYYPKGGGKAVLTTEEYSMSSPDLKERGELERFEIYSKASKDLESQGVAGRQADEAAKLLKNNHLSVPIDKNIVYEDAKSTGSSLLVKAVYENSVAGFDAVGEKGKRSEDVAREAVEEFKSFHETDAAVDLYMADQLMIFLALVGGKVSIPEVTEHVQTNLEVIRSFGFDLEIEKTGKKNVLKKV</sequence>
<dbReference type="InterPro" id="IPR036553">
    <property type="entry name" value="RPTC_insert"/>
</dbReference>